<keyword evidence="2" id="KW-1185">Reference proteome</keyword>
<protein>
    <submittedName>
        <fullName evidence="1">Uncharacterized protein</fullName>
    </submittedName>
</protein>
<evidence type="ECO:0000313" key="1">
    <source>
        <dbReference type="EMBL" id="GAA2108923.1"/>
    </source>
</evidence>
<gene>
    <name evidence="1" type="ORF">GCM10009802_05050</name>
</gene>
<evidence type="ECO:0000313" key="2">
    <source>
        <dbReference type="Proteomes" id="UP001500443"/>
    </source>
</evidence>
<comment type="caution">
    <text evidence="1">The sequence shown here is derived from an EMBL/GenBank/DDBJ whole genome shotgun (WGS) entry which is preliminary data.</text>
</comment>
<proteinExistence type="predicted"/>
<reference evidence="1 2" key="1">
    <citation type="journal article" date="2019" name="Int. J. Syst. Evol. Microbiol.">
        <title>The Global Catalogue of Microorganisms (GCM) 10K type strain sequencing project: providing services to taxonomists for standard genome sequencing and annotation.</title>
        <authorList>
            <consortium name="The Broad Institute Genomics Platform"/>
            <consortium name="The Broad Institute Genome Sequencing Center for Infectious Disease"/>
            <person name="Wu L."/>
            <person name="Ma J."/>
        </authorList>
    </citation>
    <scope>NUCLEOTIDE SEQUENCE [LARGE SCALE GENOMIC DNA]</scope>
    <source>
        <strain evidence="1 2">JCM 15481</strain>
    </source>
</reference>
<organism evidence="1 2">
    <name type="scientific">Streptomyces synnematoformans</name>
    <dbReference type="NCBI Taxonomy" id="415721"/>
    <lineage>
        <taxon>Bacteria</taxon>
        <taxon>Bacillati</taxon>
        <taxon>Actinomycetota</taxon>
        <taxon>Actinomycetes</taxon>
        <taxon>Kitasatosporales</taxon>
        <taxon>Streptomycetaceae</taxon>
        <taxon>Streptomyces</taxon>
    </lineage>
</organism>
<sequence>MATSAARPSIGSGDLDAVKPVGHVYVYVSDEDEDMAAAVAGLRSAIAEQQRLQPGKRERP</sequence>
<dbReference type="Proteomes" id="UP001500443">
    <property type="component" value="Unassembled WGS sequence"/>
</dbReference>
<dbReference type="EMBL" id="BAAAPF010000004">
    <property type="protein sequence ID" value="GAA2108923.1"/>
    <property type="molecule type" value="Genomic_DNA"/>
</dbReference>
<accession>A0ABN2XD69</accession>
<name>A0ABN2XD69_9ACTN</name>